<reference evidence="2" key="1">
    <citation type="submission" date="2015-02" db="EMBL/GenBank/DDBJ databases">
        <authorList>
            <person name="Chooi Y.-H."/>
        </authorList>
    </citation>
    <scope>NUCLEOTIDE SEQUENCE [LARGE SCALE GENOMIC DNA]</scope>
    <source>
        <strain evidence="2">strain Y</strain>
    </source>
</reference>
<organism evidence="1 2">
    <name type="scientific">Candidatus Filomicrobium marinum</name>
    <dbReference type="NCBI Taxonomy" id="1608628"/>
    <lineage>
        <taxon>Bacteria</taxon>
        <taxon>Pseudomonadati</taxon>
        <taxon>Pseudomonadota</taxon>
        <taxon>Alphaproteobacteria</taxon>
        <taxon>Hyphomicrobiales</taxon>
        <taxon>Hyphomicrobiaceae</taxon>
        <taxon>Filomicrobium</taxon>
    </lineage>
</organism>
<dbReference type="AlphaFoldDB" id="A0A0D6JCJ7"/>
<evidence type="ECO:0000313" key="2">
    <source>
        <dbReference type="Proteomes" id="UP000033187"/>
    </source>
</evidence>
<protein>
    <submittedName>
        <fullName evidence="1">Uncharacterized protein</fullName>
    </submittedName>
</protein>
<dbReference type="KEGG" id="fiy:BN1229_v1_1035"/>
<accession>A0A0D6JCJ7</accession>
<keyword evidence="2" id="KW-1185">Reference proteome</keyword>
<name>A0A0D6JCJ7_9HYPH</name>
<sequence>MVRCSILSGIFSALDLLADNQLFDGEPLFSQVVRLRTVTTTCGIGAGRMRRLNPMVSARQVIEFIEAIH</sequence>
<dbReference type="EMBL" id="LN829119">
    <property type="protein sequence ID" value="CPR16944.1"/>
    <property type="molecule type" value="Genomic_DNA"/>
</dbReference>
<proteinExistence type="predicted"/>
<gene>
    <name evidence="1" type="ORF">YBN1229_v1_1035</name>
</gene>
<evidence type="ECO:0000313" key="1">
    <source>
        <dbReference type="EMBL" id="CPR16944.1"/>
    </source>
</evidence>
<dbReference type="KEGG" id="fil:BN1229_v1_1032"/>
<dbReference type="Proteomes" id="UP000033187">
    <property type="component" value="Chromosome 1"/>
</dbReference>